<comment type="caution">
    <text evidence="1">The sequence shown here is derived from an EMBL/GenBank/DDBJ whole genome shotgun (WGS) entry which is preliminary data.</text>
</comment>
<dbReference type="AlphaFoldDB" id="A0A4U9FAZ8"/>
<reference evidence="1" key="1">
    <citation type="submission" date="2021-03" db="EMBL/GenBank/DDBJ databases">
        <authorList>
            <person name="Alouane T."/>
            <person name="Langin T."/>
            <person name="Bonhomme L."/>
        </authorList>
    </citation>
    <scope>NUCLEOTIDE SEQUENCE</scope>
    <source>
        <strain evidence="1">MDC_Fg202</strain>
    </source>
</reference>
<proteinExistence type="predicted"/>
<protein>
    <submittedName>
        <fullName evidence="1">Uncharacterized protein</fullName>
    </submittedName>
</protein>
<dbReference type="Proteomes" id="UP000746612">
    <property type="component" value="Unassembled WGS sequence"/>
</dbReference>
<evidence type="ECO:0000313" key="1">
    <source>
        <dbReference type="EMBL" id="CAG1985773.1"/>
    </source>
</evidence>
<organism evidence="1 2">
    <name type="scientific">Gibberella zeae</name>
    <name type="common">Wheat head blight fungus</name>
    <name type="synonym">Fusarium graminearum</name>
    <dbReference type="NCBI Taxonomy" id="5518"/>
    <lineage>
        <taxon>Eukaryota</taxon>
        <taxon>Fungi</taxon>
        <taxon>Dikarya</taxon>
        <taxon>Ascomycota</taxon>
        <taxon>Pezizomycotina</taxon>
        <taxon>Sordariomycetes</taxon>
        <taxon>Hypocreomycetidae</taxon>
        <taxon>Hypocreales</taxon>
        <taxon>Nectriaceae</taxon>
        <taxon>Fusarium</taxon>
    </lineage>
</organism>
<evidence type="ECO:0000313" key="2">
    <source>
        <dbReference type="Proteomes" id="UP000746612"/>
    </source>
</evidence>
<dbReference type="EMBL" id="CAJPIJ010000135">
    <property type="protein sequence ID" value="CAG1985773.1"/>
    <property type="molecule type" value="Genomic_DNA"/>
</dbReference>
<name>A0A4U9FAZ8_GIBZA</name>
<sequence length="67" mass="7462">MASCGWLDDFTDSSCHIMPCHALTPELMVLRRHPRLTVRDGNMALYKCPAKNQGQGQGSNKGVYKPK</sequence>
<gene>
    <name evidence="1" type="ORF">MDCFG202_LOCUS273975</name>
</gene>
<accession>A0A4U9FAZ8</accession>